<dbReference type="EMBL" id="DWXG01000053">
    <property type="protein sequence ID" value="HJB98338.1"/>
    <property type="molecule type" value="Genomic_DNA"/>
</dbReference>
<reference evidence="1" key="2">
    <citation type="submission" date="2021-04" db="EMBL/GenBank/DDBJ databases">
        <authorList>
            <person name="Gilroy R."/>
        </authorList>
    </citation>
    <scope>NUCLEOTIDE SEQUENCE</scope>
    <source>
        <strain evidence="1">CHK185-1770</strain>
    </source>
</reference>
<sequence>MLLCVALVLGVLGGCAPQEEESSLVSVSPSPSPTPEPAGPWRIGLVQYQEHSALDAIREAFMQRLEEWGCTEEQVEIQYQNAQGDPAQAGEICQGFVEDEVDMIVALATPAAQAALSAVAGTQIQVVFAGVTDPEPLGLTEGAAPESAVTGVVSPAPAGSLLDLALQADSGLQTLGVLYNPEEANALAQVEALQAACAERGITVTESTVSSSEEVQQAAGELCAAVDALYTPADSTVAPAAAAVSEAAKGAGTPWYAGSESMVQAGALAAVGVEEKETGRKAADLAAQLIRGQAVSQAPVYTYSTFRTFLNVTTLQALEGISLPQETQLNAFIYS</sequence>
<evidence type="ECO:0000313" key="1">
    <source>
        <dbReference type="EMBL" id="HJB98338.1"/>
    </source>
</evidence>
<name>A0A9D2MX15_9FIRM</name>
<dbReference type="PANTHER" id="PTHR35271:SF1">
    <property type="entry name" value="ABC TRANSPORTER, SUBSTRATE-BINDING LIPOPROTEIN"/>
    <property type="match status" value="1"/>
</dbReference>
<dbReference type="InterPro" id="IPR028082">
    <property type="entry name" value="Peripla_BP_I"/>
</dbReference>
<proteinExistence type="predicted"/>
<dbReference type="Gene3D" id="3.40.50.2300">
    <property type="match status" value="2"/>
</dbReference>
<comment type="caution">
    <text evidence="1">The sequence shown here is derived from an EMBL/GenBank/DDBJ whole genome shotgun (WGS) entry which is preliminary data.</text>
</comment>
<dbReference type="CDD" id="cd06325">
    <property type="entry name" value="PBP1_ABC_unchar_transporter"/>
    <property type="match status" value="1"/>
</dbReference>
<dbReference type="InterPro" id="IPR007487">
    <property type="entry name" value="ABC_transpt-TYRBP-like"/>
</dbReference>
<organism evidence="1 2">
    <name type="scientific">Candidatus Acutalibacter pullicola</name>
    <dbReference type="NCBI Taxonomy" id="2838417"/>
    <lineage>
        <taxon>Bacteria</taxon>
        <taxon>Bacillati</taxon>
        <taxon>Bacillota</taxon>
        <taxon>Clostridia</taxon>
        <taxon>Eubacteriales</taxon>
        <taxon>Acutalibacteraceae</taxon>
        <taxon>Acutalibacter</taxon>
    </lineage>
</organism>
<protein>
    <submittedName>
        <fullName evidence="1">ABC transporter substrate-binding protein</fullName>
    </submittedName>
</protein>
<accession>A0A9D2MX15</accession>
<dbReference type="Pfam" id="PF04392">
    <property type="entry name" value="ABC_sub_bind"/>
    <property type="match status" value="1"/>
</dbReference>
<evidence type="ECO:0000313" key="2">
    <source>
        <dbReference type="Proteomes" id="UP000826793"/>
    </source>
</evidence>
<dbReference type="Proteomes" id="UP000826793">
    <property type="component" value="Unassembled WGS sequence"/>
</dbReference>
<reference evidence="1" key="1">
    <citation type="journal article" date="2021" name="PeerJ">
        <title>Extensive microbial diversity within the chicken gut microbiome revealed by metagenomics and culture.</title>
        <authorList>
            <person name="Gilroy R."/>
            <person name="Ravi A."/>
            <person name="Getino M."/>
            <person name="Pursley I."/>
            <person name="Horton D.L."/>
            <person name="Alikhan N.F."/>
            <person name="Baker D."/>
            <person name="Gharbi K."/>
            <person name="Hall N."/>
            <person name="Watson M."/>
            <person name="Adriaenssens E.M."/>
            <person name="Foster-Nyarko E."/>
            <person name="Jarju S."/>
            <person name="Secka A."/>
            <person name="Antonio M."/>
            <person name="Oren A."/>
            <person name="Chaudhuri R.R."/>
            <person name="La Ragione R."/>
            <person name="Hildebrand F."/>
            <person name="Pallen M.J."/>
        </authorList>
    </citation>
    <scope>NUCLEOTIDE SEQUENCE</scope>
    <source>
        <strain evidence="1">CHK185-1770</strain>
    </source>
</reference>
<dbReference type="SUPFAM" id="SSF53822">
    <property type="entry name" value="Periplasmic binding protein-like I"/>
    <property type="match status" value="1"/>
</dbReference>
<dbReference type="AlphaFoldDB" id="A0A9D2MX15"/>
<dbReference type="PANTHER" id="PTHR35271">
    <property type="entry name" value="ABC TRANSPORTER, SUBSTRATE-BINDING LIPOPROTEIN-RELATED"/>
    <property type="match status" value="1"/>
</dbReference>
<gene>
    <name evidence="1" type="ORF">H9710_07135</name>
</gene>